<keyword evidence="2" id="KW-1185">Reference proteome</keyword>
<evidence type="ECO:0000313" key="1">
    <source>
        <dbReference type="EMBL" id="SIS11525.1"/>
    </source>
</evidence>
<gene>
    <name evidence="1" type="ORF">SAMN05445060_2742</name>
</gene>
<organism evidence="1 2">
    <name type="scientific">Williamsia sterculiae</name>
    <dbReference type="NCBI Taxonomy" id="1344003"/>
    <lineage>
        <taxon>Bacteria</taxon>
        <taxon>Bacillati</taxon>
        <taxon>Actinomycetota</taxon>
        <taxon>Actinomycetes</taxon>
        <taxon>Mycobacteriales</taxon>
        <taxon>Nocardiaceae</taxon>
        <taxon>Williamsia</taxon>
    </lineage>
</organism>
<dbReference type="EMBL" id="FTNT01000008">
    <property type="protein sequence ID" value="SIS11525.1"/>
    <property type="molecule type" value="Genomic_DNA"/>
</dbReference>
<proteinExistence type="predicted"/>
<reference evidence="1 2" key="1">
    <citation type="submission" date="2017-01" db="EMBL/GenBank/DDBJ databases">
        <authorList>
            <person name="Mah S.A."/>
            <person name="Swanson W.J."/>
            <person name="Moy G.W."/>
            <person name="Vacquier V.D."/>
        </authorList>
    </citation>
    <scope>NUCLEOTIDE SEQUENCE [LARGE SCALE GENOMIC DNA]</scope>
    <source>
        <strain evidence="1 2">CPCC 203464</strain>
    </source>
</reference>
<dbReference type="AlphaFoldDB" id="A0A1N7GFY1"/>
<accession>A0A1N7GFY1</accession>
<name>A0A1N7GFY1_9NOCA</name>
<dbReference type="Proteomes" id="UP000186218">
    <property type="component" value="Unassembled WGS sequence"/>
</dbReference>
<sequence length="35" mass="4090">MHNVGLTPQKEACQRKLTRSSYNWDGEITISKLRQ</sequence>
<evidence type="ECO:0000313" key="2">
    <source>
        <dbReference type="Proteomes" id="UP000186218"/>
    </source>
</evidence>
<protein>
    <submittedName>
        <fullName evidence="1">Uncharacterized protein</fullName>
    </submittedName>
</protein>